<evidence type="ECO:0000256" key="1">
    <source>
        <dbReference type="ARBA" id="ARBA00001554"/>
    </source>
</evidence>
<accession>A0ABT8E782</accession>
<evidence type="ECO:0000313" key="5">
    <source>
        <dbReference type="EMBL" id="MDN4073763.1"/>
    </source>
</evidence>
<gene>
    <name evidence="5" type="ORF">QYF49_12190</name>
</gene>
<comment type="similarity">
    <text evidence="2">Belongs to the pterin-4-alpha-carbinolamine dehydratase family.</text>
</comment>
<name>A0ABT8E782_9BACL</name>
<keyword evidence="6" id="KW-1185">Reference proteome</keyword>
<dbReference type="EC" id="4.2.1.96" evidence="3"/>
<dbReference type="Gene3D" id="3.30.1360.20">
    <property type="entry name" value="Transcriptional coactivator/pterin dehydratase"/>
    <property type="match status" value="1"/>
</dbReference>
<dbReference type="PANTHER" id="PTHR12599">
    <property type="entry name" value="PTERIN-4-ALPHA-CARBINOLAMINE DEHYDRATASE"/>
    <property type="match status" value="1"/>
</dbReference>
<dbReference type="PANTHER" id="PTHR12599:SF0">
    <property type="entry name" value="PTERIN-4-ALPHA-CARBINOLAMINE DEHYDRATASE"/>
    <property type="match status" value="1"/>
</dbReference>
<dbReference type="EMBL" id="JAUHLN010000002">
    <property type="protein sequence ID" value="MDN4073763.1"/>
    <property type="molecule type" value="Genomic_DNA"/>
</dbReference>
<dbReference type="InterPro" id="IPR036428">
    <property type="entry name" value="PCD_sf"/>
</dbReference>
<sequence>MNEVLAEEVIERFIDRHPDWKLTNGKWLVKKYRFENFLNGIEFVSEVGQLSESFQHHPYITVNYKLVTIKLTTWSLSGLSQTDLKMAVLFDEAFSKL</sequence>
<organism evidence="5 6">
    <name type="scientific">Fictibacillus terranigra</name>
    <dbReference type="NCBI Taxonomy" id="3058424"/>
    <lineage>
        <taxon>Bacteria</taxon>
        <taxon>Bacillati</taxon>
        <taxon>Bacillota</taxon>
        <taxon>Bacilli</taxon>
        <taxon>Bacillales</taxon>
        <taxon>Fictibacillaceae</taxon>
        <taxon>Fictibacillus</taxon>
    </lineage>
</organism>
<dbReference type="Pfam" id="PF01329">
    <property type="entry name" value="Pterin_4a"/>
    <property type="match status" value="1"/>
</dbReference>
<dbReference type="InterPro" id="IPR001533">
    <property type="entry name" value="Pterin_deHydtase"/>
</dbReference>
<dbReference type="SUPFAM" id="SSF55248">
    <property type="entry name" value="PCD-like"/>
    <property type="match status" value="1"/>
</dbReference>
<dbReference type="NCBIfam" id="NF002017">
    <property type="entry name" value="PRK00823.1-2"/>
    <property type="match status" value="1"/>
</dbReference>
<evidence type="ECO:0000256" key="2">
    <source>
        <dbReference type="ARBA" id="ARBA00006472"/>
    </source>
</evidence>
<keyword evidence="4 5" id="KW-0456">Lyase</keyword>
<comment type="catalytic activity">
    <reaction evidence="1">
        <text>(4aS,6R)-4a-hydroxy-L-erythro-5,6,7,8-tetrahydrobiopterin = (6R)-L-erythro-6,7-dihydrobiopterin + H2O</text>
        <dbReference type="Rhea" id="RHEA:11920"/>
        <dbReference type="ChEBI" id="CHEBI:15377"/>
        <dbReference type="ChEBI" id="CHEBI:15642"/>
        <dbReference type="ChEBI" id="CHEBI:43120"/>
        <dbReference type="EC" id="4.2.1.96"/>
    </reaction>
</comment>
<dbReference type="Proteomes" id="UP001168694">
    <property type="component" value="Unassembled WGS sequence"/>
</dbReference>
<dbReference type="RefSeq" id="WP_290399863.1">
    <property type="nucleotide sequence ID" value="NZ_JAUHLN010000002.1"/>
</dbReference>
<dbReference type="GO" id="GO:0008124">
    <property type="term" value="F:4-alpha-hydroxytetrahydrobiopterin dehydratase activity"/>
    <property type="evidence" value="ECO:0007669"/>
    <property type="project" value="UniProtKB-EC"/>
</dbReference>
<evidence type="ECO:0000313" key="6">
    <source>
        <dbReference type="Proteomes" id="UP001168694"/>
    </source>
</evidence>
<protein>
    <recommendedName>
        <fullName evidence="3">4a-hydroxytetrahydrobiopterin dehydratase</fullName>
        <ecNumber evidence="3">4.2.1.96</ecNumber>
    </recommendedName>
</protein>
<comment type="caution">
    <text evidence="5">The sequence shown here is derived from an EMBL/GenBank/DDBJ whole genome shotgun (WGS) entry which is preliminary data.</text>
</comment>
<evidence type="ECO:0000256" key="4">
    <source>
        <dbReference type="ARBA" id="ARBA00023239"/>
    </source>
</evidence>
<proteinExistence type="inferred from homology"/>
<reference evidence="5" key="1">
    <citation type="submission" date="2023-06" db="EMBL/GenBank/DDBJ databases">
        <title>Draft Genome Sequences of Representative Paenibacillus Polymyxa, Bacillus cereus, Fictibacillus sp., and Brevibacillus agri Strains Isolated from Amazonian Dark Earth.</title>
        <authorList>
            <person name="Pellegrinetti T.A."/>
            <person name="Cunha I.C.M."/>
            <person name="Chaves M.G."/>
            <person name="Freitas A.S."/>
            <person name="Silva A.V.R."/>
            <person name="Tsai S.M."/>
            <person name="Mendes L.W."/>
        </authorList>
    </citation>
    <scope>NUCLEOTIDE SEQUENCE</scope>
    <source>
        <strain evidence="5">CENA-BCM004</strain>
    </source>
</reference>
<dbReference type="CDD" id="cd00488">
    <property type="entry name" value="PCD_DCoH"/>
    <property type="match status" value="1"/>
</dbReference>
<evidence type="ECO:0000256" key="3">
    <source>
        <dbReference type="ARBA" id="ARBA00013252"/>
    </source>
</evidence>